<feature type="compositionally biased region" description="Pro residues" evidence="1">
    <location>
        <begin position="285"/>
        <end position="298"/>
    </location>
</feature>
<organism evidence="2 3">
    <name type="scientific">Burkholderia ubonensis</name>
    <dbReference type="NCBI Taxonomy" id="101571"/>
    <lineage>
        <taxon>Bacteria</taxon>
        <taxon>Pseudomonadati</taxon>
        <taxon>Pseudomonadota</taxon>
        <taxon>Betaproteobacteria</taxon>
        <taxon>Burkholderiales</taxon>
        <taxon>Burkholderiaceae</taxon>
        <taxon>Burkholderia</taxon>
        <taxon>Burkholderia cepacia complex</taxon>
    </lineage>
</organism>
<dbReference type="RefSeq" id="WP_060040329.1">
    <property type="nucleotide sequence ID" value="NZ_LPAD01000071.1"/>
</dbReference>
<evidence type="ECO:0000313" key="3">
    <source>
        <dbReference type="Proteomes" id="UP000057910"/>
    </source>
</evidence>
<gene>
    <name evidence="2" type="ORF">WJ68_16285</name>
</gene>
<dbReference type="Proteomes" id="UP000057910">
    <property type="component" value="Unassembled WGS sequence"/>
</dbReference>
<feature type="region of interest" description="Disordered" evidence="1">
    <location>
        <begin position="279"/>
        <end position="300"/>
    </location>
</feature>
<evidence type="ECO:0000256" key="1">
    <source>
        <dbReference type="SAM" id="MobiDB-lite"/>
    </source>
</evidence>
<name>A0ABD4DZS4_9BURK</name>
<feature type="compositionally biased region" description="Polar residues" evidence="1">
    <location>
        <begin position="114"/>
        <end position="123"/>
    </location>
</feature>
<evidence type="ECO:0000313" key="2">
    <source>
        <dbReference type="EMBL" id="KVN83469.1"/>
    </source>
</evidence>
<protein>
    <recommendedName>
        <fullName evidence="4">Replication protein</fullName>
    </recommendedName>
</protein>
<sequence>MHHSFDTEHARLYGLTEAVLIYNFRFWIERNRANGENLRDGRTWTYNSVRAFGDLFVYLSVKQIRRALDSLVEQGVLVTGNHNETGRDRTLWYAFADEALFLDHQHHLPEKANGSAQEGQSHSPKGANGSARKGKSLYRADVNADGKPDSRRGTRLPKDWELSQEALERTVAVTVTYAEKLTEWGGGAWSIQHALFEAEKFRDYWSAKSGKDATKTDWPATWRNWVRNAGPMRAAKKGGGGNWWASDDLALAKANEVGVGPAHRHESRDSWHARIRAAIDNGGAPPTPRPQPVTPPPGLQLIEPARTAMPEDTRAALRDLAKRNAVPKHLTGDAAP</sequence>
<proteinExistence type="predicted"/>
<evidence type="ECO:0008006" key="4">
    <source>
        <dbReference type="Google" id="ProtNLM"/>
    </source>
</evidence>
<comment type="caution">
    <text evidence="2">The sequence shown here is derived from an EMBL/GenBank/DDBJ whole genome shotgun (WGS) entry which is preliminary data.</text>
</comment>
<feature type="compositionally biased region" description="Basic and acidic residues" evidence="1">
    <location>
        <begin position="142"/>
        <end position="157"/>
    </location>
</feature>
<dbReference type="AlphaFoldDB" id="A0ABD4DZS4"/>
<dbReference type="EMBL" id="LPAD01000071">
    <property type="protein sequence ID" value="KVN83469.1"/>
    <property type="molecule type" value="Genomic_DNA"/>
</dbReference>
<accession>A0ABD4DZS4</accession>
<reference evidence="2 3" key="1">
    <citation type="submission" date="2015-11" db="EMBL/GenBank/DDBJ databases">
        <title>Expanding the genomic diversity of Burkholderia species for the development of highly accurate diagnostics.</title>
        <authorList>
            <person name="Sahl J."/>
            <person name="Keim P."/>
            <person name="Wagner D."/>
        </authorList>
    </citation>
    <scope>NUCLEOTIDE SEQUENCE [LARGE SCALE GENOMIC DNA]</scope>
    <source>
        <strain evidence="2 3">MSMB1585WGS</strain>
    </source>
</reference>
<feature type="region of interest" description="Disordered" evidence="1">
    <location>
        <begin position="111"/>
        <end position="157"/>
    </location>
</feature>